<dbReference type="EMBL" id="JAWDEY010000031">
    <property type="protein sequence ID" value="KAK6588610.1"/>
    <property type="molecule type" value="Genomic_DNA"/>
</dbReference>
<dbReference type="PROSITE" id="PS50192">
    <property type="entry name" value="T_SNARE"/>
    <property type="match status" value="1"/>
</dbReference>
<keyword evidence="3" id="KW-0472">Membrane</keyword>
<keyword evidence="6" id="KW-1185">Reference proteome</keyword>
<organism evidence="5 6">
    <name type="scientific">Cryptosporidium xiaoi</name>
    <dbReference type="NCBI Taxonomy" id="659607"/>
    <lineage>
        <taxon>Eukaryota</taxon>
        <taxon>Sar</taxon>
        <taxon>Alveolata</taxon>
        <taxon>Apicomplexa</taxon>
        <taxon>Conoidasida</taxon>
        <taxon>Coccidia</taxon>
        <taxon>Eucoccidiorida</taxon>
        <taxon>Eimeriorina</taxon>
        <taxon>Cryptosporidiidae</taxon>
        <taxon>Cryptosporidium</taxon>
    </lineage>
</organism>
<dbReference type="AlphaFoldDB" id="A0AAV9XWP3"/>
<dbReference type="GO" id="GO:0031201">
    <property type="term" value="C:SNARE complex"/>
    <property type="evidence" value="ECO:0007669"/>
    <property type="project" value="TreeGrafter"/>
</dbReference>
<evidence type="ECO:0000313" key="6">
    <source>
        <dbReference type="Proteomes" id="UP001311799"/>
    </source>
</evidence>
<dbReference type="SUPFAM" id="SSF58038">
    <property type="entry name" value="SNARE fusion complex"/>
    <property type="match status" value="1"/>
</dbReference>
<dbReference type="Gene3D" id="1.20.5.110">
    <property type="match status" value="1"/>
</dbReference>
<dbReference type="InterPro" id="IPR010989">
    <property type="entry name" value="SNARE"/>
</dbReference>
<dbReference type="GO" id="GO:0006886">
    <property type="term" value="P:intracellular protein transport"/>
    <property type="evidence" value="ECO:0007669"/>
    <property type="project" value="TreeGrafter"/>
</dbReference>
<evidence type="ECO:0000256" key="2">
    <source>
        <dbReference type="SAM" id="Coils"/>
    </source>
</evidence>
<dbReference type="GO" id="GO:0048278">
    <property type="term" value="P:vesicle docking"/>
    <property type="evidence" value="ECO:0007669"/>
    <property type="project" value="TreeGrafter"/>
</dbReference>
<comment type="similarity">
    <text evidence="1">Belongs to the syntaxin family.</text>
</comment>
<dbReference type="SUPFAM" id="SSF47661">
    <property type="entry name" value="t-snare proteins"/>
    <property type="match status" value="1"/>
</dbReference>
<feature type="coiled-coil region" evidence="2">
    <location>
        <begin position="65"/>
        <end position="134"/>
    </location>
</feature>
<proteinExistence type="inferred from homology"/>
<dbReference type="GO" id="GO:0012505">
    <property type="term" value="C:endomembrane system"/>
    <property type="evidence" value="ECO:0007669"/>
    <property type="project" value="TreeGrafter"/>
</dbReference>
<keyword evidence="3" id="KW-0812">Transmembrane</keyword>
<keyword evidence="3" id="KW-1133">Transmembrane helix</keyword>
<dbReference type="PANTHER" id="PTHR19957">
    <property type="entry name" value="SYNTAXIN"/>
    <property type="match status" value="1"/>
</dbReference>
<dbReference type="GO" id="GO:0000149">
    <property type="term" value="F:SNARE binding"/>
    <property type="evidence" value="ECO:0007669"/>
    <property type="project" value="TreeGrafter"/>
</dbReference>
<feature type="transmembrane region" description="Helical" evidence="3">
    <location>
        <begin position="328"/>
        <end position="350"/>
    </location>
</feature>
<dbReference type="GO" id="GO:0006906">
    <property type="term" value="P:vesicle fusion"/>
    <property type="evidence" value="ECO:0007669"/>
    <property type="project" value="TreeGrafter"/>
</dbReference>
<comment type="caution">
    <text evidence="5">The sequence shown here is derived from an EMBL/GenBank/DDBJ whole genome shotgun (WGS) entry which is preliminary data.</text>
</comment>
<evidence type="ECO:0000256" key="1">
    <source>
        <dbReference type="ARBA" id="ARBA00009063"/>
    </source>
</evidence>
<dbReference type="Proteomes" id="UP001311799">
    <property type="component" value="Unassembled WGS sequence"/>
</dbReference>
<dbReference type="SMART" id="SM00397">
    <property type="entry name" value="t_SNARE"/>
    <property type="match status" value="1"/>
</dbReference>
<evidence type="ECO:0000256" key="3">
    <source>
        <dbReference type="SAM" id="Phobius"/>
    </source>
</evidence>
<dbReference type="InterPro" id="IPR045242">
    <property type="entry name" value="Syntaxin"/>
</dbReference>
<protein>
    <submittedName>
        <fullName evidence="5">t-SNARE domain followed by hydrophobic stretch</fullName>
    </submittedName>
</protein>
<name>A0AAV9XWP3_9CRYT</name>
<evidence type="ECO:0000259" key="4">
    <source>
        <dbReference type="PROSITE" id="PS50192"/>
    </source>
</evidence>
<evidence type="ECO:0000313" key="5">
    <source>
        <dbReference type="EMBL" id="KAK6588610.1"/>
    </source>
</evidence>
<dbReference type="CDD" id="cd15840">
    <property type="entry name" value="SNARE_Qa"/>
    <property type="match status" value="1"/>
</dbReference>
<keyword evidence="2" id="KW-0175">Coiled coil</keyword>
<dbReference type="InterPro" id="IPR000727">
    <property type="entry name" value="T_SNARE_dom"/>
</dbReference>
<accession>A0AAV9XWP3</accession>
<feature type="domain" description="T-SNARE coiled-coil homology" evidence="4">
    <location>
        <begin position="252"/>
        <end position="314"/>
    </location>
</feature>
<gene>
    <name evidence="5" type="ORF">RS030_3451</name>
</gene>
<sequence length="351" mass="40880">MNFESSTFDNEEEMSSVSPDIYGEWNLSIHSKITKLVKSIEKYIFDLNDYIFNNQRASNIDERTFEKAKLMINKIQDEIKKLDDALREWKIELAGDPISYRDSKLELDNYINQQKLYLEKVDDLNRKINDLSTRVTSVIGSNSLSFANQIDENMYNNDYNDYNFNINEPNNIHSHMRNSNSSNLNSSYNNINNSNRNNYFPSNKFDNKNINSINKRELYDEYTPNINSDGYNSDFTLTSIEYQSRPYDQIDRQIARETAVGLGQIQSQMYEANQIFKNLASMVNEQGETIQNLETTIDNTVYSAKKAVTELKKAYNSNAYKFSLFANYGLPAFLFIILVVILILHFFNILL</sequence>
<dbReference type="GO" id="GO:0005484">
    <property type="term" value="F:SNAP receptor activity"/>
    <property type="evidence" value="ECO:0007669"/>
    <property type="project" value="TreeGrafter"/>
</dbReference>
<reference evidence="5 6" key="1">
    <citation type="submission" date="2023-10" db="EMBL/GenBank/DDBJ databases">
        <title>Comparative genomics analysis reveals potential genetic determinants of host preference in Cryptosporidium xiaoi.</title>
        <authorList>
            <person name="Xiao L."/>
            <person name="Li J."/>
        </authorList>
    </citation>
    <scope>NUCLEOTIDE SEQUENCE [LARGE SCALE GENOMIC DNA]</scope>
    <source>
        <strain evidence="5 6">52996</strain>
    </source>
</reference>